<organism evidence="3 4">
    <name type="scientific">Leptotrombidium deliense</name>
    <dbReference type="NCBI Taxonomy" id="299467"/>
    <lineage>
        <taxon>Eukaryota</taxon>
        <taxon>Metazoa</taxon>
        <taxon>Ecdysozoa</taxon>
        <taxon>Arthropoda</taxon>
        <taxon>Chelicerata</taxon>
        <taxon>Arachnida</taxon>
        <taxon>Acari</taxon>
        <taxon>Acariformes</taxon>
        <taxon>Trombidiformes</taxon>
        <taxon>Prostigmata</taxon>
        <taxon>Anystina</taxon>
        <taxon>Parasitengona</taxon>
        <taxon>Trombiculoidea</taxon>
        <taxon>Trombiculidae</taxon>
        <taxon>Leptotrombidium</taxon>
    </lineage>
</organism>
<keyword evidence="2" id="KW-0456">Lyase</keyword>
<evidence type="ECO:0000256" key="2">
    <source>
        <dbReference type="RuleBase" id="RU366034"/>
    </source>
</evidence>
<dbReference type="Gene3D" id="1.10.600.10">
    <property type="entry name" value="Farnesyl Diphosphate Synthase"/>
    <property type="match status" value="1"/>
</dbReference>
<keyword evidence="2" id="KW-0460">Magnesium</keyword>
<gene>
    <name evidence="3" type="ORF">B4U80_13376</name>
</gene>
<dbReference type="VEuPathDB" id="VectorBase:LDEU008595"/>
<dbReference type="EC" id="4.2.3.-" evidence="2"/>
<dbReference type="EMBL" id="NCKV01006446">
    <property type="protein sequence ID" value="RWS23445.1"/>
    <property type="molecule type" value="Genomic_DNA"/>
</dbReference>
<keyword evidence="4" id="KW-1185">Reference proteome</keyword>
<dbReference type="InterPro" id="IPR034686">
    <property type="entry name" value="Terpene_cyclase-like_2"/>
</dbReference>
<evidence type="ECO:0000256" key="1">
    <source>
        <dbReference type="ARBA" id="ARBA00006333"/>
    </source>
</evidence>
<keyword evidence="2" id="KW-0479">Metal-binding</keyword>
<dbReference type="GO" id="GO:0046872">
    <property type="term" value="F:metal ion binding"/>
    <property type="evidence" value="ECO:0007669"/>
    <property type="project" value="UniProtKB-KW"/>
</dbReference>
<comment type="caution">
    <text evidence="3">The sequence shown here is derived from an EMBL/GenBank/DDBJ whole genome shotgun (WGS) entry which is preliminary data.</text>
</comment>
<dbReference type="PANTHER" id="PTHR35201:SF4">
    <property type="entry name" value="BETA-PINACENE SYNTHASE-RELATED"/>
    <property type="match status" value="1"/>
</dbReference>
<name>A0A443S7Q0_9ACAR</name>
<accession>A0A443S7Q0</accession>
<dbReference type="AlphaFoldDB" id="A0A443S7Q0"/>
<dbReference type="GO" id="GO:0008299">
    <property type="term" value="P:isoprenoid biosynthetic process"/>
    <property type="evidence" value="ECO:0007669"/>
    <property type="project" value="UniProtKB-ARBA"/>
</dbReference>
<dbReference type="SFLD" id="SFLDS00005">
    <property type="entry name" value="Isoprenoid_Synthase_Type_I"/>
    <property type="match status" value="1"/>
</dbReference>
<dbReference type="SFLD" id="SFLDG01020">
    <property type="entry name" value="Terpene_Cyclase_Like_2"/>
    <property type="match status" value="1"/>
</dbReference>
<dbReference type="Proteomes" id="UP000288716">
    <property type="component" value="Unassembled WGS sequence"/>
</dbReference>
<dbReference type="SUPFAM" id="SSF48576">
    <property type="entry name" value="Terpenoid synthases"/>
    <property type="match status" value="1"/>
</dbReference>
<dbReference type="PANTHER" id="PTHR35201">
    <property type="entry name" value="TERPENE SYNTHASE"/>
    <property type="match status" value="1"/>
</dbReference>
<dbReference type="Pfam" id="PF19086">
    <property type="entry name" value="Terpene_syn_C_2"/>
    <property type="match status" value="1"/>
</dbReference>
<dbReference type="OrthoDB" id="2861623at2759"/>
<reference evidence="3 4" key="1">
    <citation type="journal article" date="2018" name="Gigascience">
        <title>Genomes of trombidid mites reveal novel predicted allergens and laterally-transferred genes associated with secondary metabolism.</title>
        <authorList>
            <person name="Dong X."/>
            <person name="Chaisiri K."/>
            <person name="Xia D."/>
            <person name="Armstrong S.D."/>
            <person name="Fang Y."/>
            <person name="Donnelly M.J."/>
            <person name="Kadowaki T."/>
            <person name="McGarry J.W."/>
            <person name="Darby A.C."/>
            <person name="Makepeace B.L."/>
        </authorList>
    </citation>
    <scope>NUCLEOTIDE SEQUENCE [LARGE SCALE GENOMIC DNA]</scope>
    <source>
        <strain evidence="3">UoL-UT</strain>
    </source>
</reference>
<protein>
    <recommendedName>
        <fullName evidence="2">Terpene synthase</fullName>
        <ecNumber evidence="2">4.2.3.-</ecNumber>
    </recommendedName>
</protein>
<evidence type="ECO:0000313" key="4">
    <source>
        <dbReference type="Proteomes" id="UP000288716"/>
    </source>
</evidence>
<dbReference type="InterPro" id="IPR008949">
    <property type="entry name" value="Isoprenoid_synthase_dom_sf"/>
</dbReference>
<sequence length="320" mass="37192">MNGNADEFKYPPILLPVKPCVYDSVAEVTKEVERWAIEFKLFQGESGKLKLKNEVIVKLACRCFPYCNAEKIILVAKYMVHLVLMDDLISGEKQGPFFDLLIKHDKCNENLVDLLNTSINYDKCPIATSFADLWKQLKKLTNQQWQRRFAESYIWFLKSHLWEKNNLQSGRIPEIGEYTSGRIYTSGVEPTLCIVELACNISIPEYVIANSTFQRLITTVINVVAFENDLHSFEKELKANDVHNLVIVMKNAYNISYQEAINRASHHVNDEIQKFFHFEKLMPSFGNLTDDFLKLFFEGLRHLMRGNHDWGEVTGRYNRH</sequence>
<dbReference type="GO" id="GO:0010333">
    <property type="term" value="F:terpene synthase activity"/>
    <property type="evidence" value="ECO:0007669"/>
    <property type="project" value="InterPro"/>
</dbReference>
<comment type="similarity">
    <text evidence="1 2">Belongs to the terpene synthase family.</text>
</comment>
<evidence type="ECO:0000313" key="3">
    <source>
        <dbReference type="EMBL" id="RWS23445.1"/>
    </source>
</evidence>
<proteinExistence type="inferred from homology"/>
<comment type="cofactor">
    <cofactor evidence="2">
        <name>Mg(2+)</name>
        <dbReference type="ChEBI" id="CHEBI:18420"/>
    </cofactor>
</comment>